<protein>
    <submittedName>
        <fullName evidence="1">Uncharacterized protein</fullName>
    </submittedName>
</protein>
<dbReference type="EMBL" id="GBXM01020626">
    <property type="protein sequence ID" value="JAH87951.1"/>
    <property type="molecule type" value="Transcribed_RNA"/>
</dbReference>
<accession>A0A0E9WCD0</accession>
<sequence length="30" mass="3952">MDIKYGREFFLMLRKHWYIFFSCLMHEYVF</sequence>
<name>A0A0E9WCD0_ANGAN</name>
<reference evidence="1" key="2">
    <citation type="journal article" date="2015" name="Fish Shellfish Immunol.">
        <title>Early steps in the European eel (Anguilla anguilla)-Vibrio vulnificus interaction in the gills: Role of the RtxA13 toxin.</title>
        <authorList>
            <person name="Callol A."/>
            <person name="Pajuelo D."/>
            <person name="Ebbesson L."/>
            <person name="Teles M."/>
            <person name="MacKenzie S."/>
            <person name="Amaro C."/>
        </authorList>
    </citation>
    <scope>NUCLEOTIDE SEQUENCE</scope>
</reference>
<proteinExistence type="predicted"/>
<evidence type="ECO:0000313" key="1">
    <source>
        <dbReference type="EMBL" id="JAH87951.1"/>
    </source>
</evidence>
<organism evidence="1">
    <name type="scientific">Anguilla anguilla</name>
    <name type="common">European freshwater eel</name>
    <name type="synonym">Muraena anguilla</name>
    <dbReference type="NCBI Taxonomy" id="7936"/>
    <lineage>
        <taxon>Eukaryota</taxon>
        <taxon>Metazoa</taxon>
        <taxon>Chordata</taxon>
        <taxon>Craniata</taxon>
        <taxon>Vertebrata</taxon>
        <taxon>Euteleostomi</taxon>
        <taxon>Actinopterygii</taxon>
        <taxon>Neopterygii</taxon>
        <taxon>Teleostei</taxon>
        <taxon>Anguilliformes</taxon>
        <taxon>Anguillidae</taxon>
        <taxon>Anguilla</taxon>
    </lineage>
</organism>
<reference evidence="1" key="1">
    <citation type="submission" date="2014-11" db="EMBL/GenBank/DDBJ databases">
        <authorList>
            <person name="Amaro Gonzalez C."/>
        </authorList>
    </citation>
    <scope>NUCLEOTIDE SEQUENCE</scope>
</reference>
<dbReference type="AlphaFoldDB" id="A0A0E9WCD0"/>